<proteinExistence type="predicted"/>
<keyword evidence="4" id="KW-1185">Reference proteome</keyword>
<keyword evidence="1" id="KW-0472">Membrane</keyword>
<sequence length="175" mass="17554">MISIIGLSRRGRHGAPARPGTDQDAGSAAVELTLLAPLIILMLLLIVYAGRAVNARGQVDTAAHTAARAASLARTPTLAIAAAQAAVAPDLTGNTGPCTALTVEVDTSQFRPGGVVRATVACRLDQSDLAAGLPVPGGRTVTAAAAVPIDLYRGVTATAAAWPPAGTDSSSREQV</sequence>
<evidence type="ECO:0000313" key="3">
    <source>
        <dbReference type="EMBL" id="CUU60862.1"/>
    </source>
</evidence>
<evidence type="ECO:0000259" key="2">
    <source>
        <dbReference type="Pfam" id="PF07811"/>
    </source>
</evidence>
<keyword evidence="1" id="KW-0812">Transmembrane</keyword>
<dbReference type="Pfam" id="PF07811">
    <property type="entry name" value="TadE"/>
    <property type="match status" value="1"/>
</dbReference>
<name>A0A0S4R0G3_9ACTN</name>
<dbReference type="InterPro" id="IPR012495">
    <property type="entry name" value="TadE-like_dom"/>
</dbReference>
<evidence type="ECO:0000256" key="1">
    <source>
        <dbReference type="SAM" id="Phobius"/>
    </source>
</evidence>
<dbReference type="Proteomes" id="UP000198802">
    <property type="component" value="Unassembled WGS sequence"/>
</dbReference>
<feature type="transmembrane region" description="Helical" evidence="1">
    <location>
        <begin position="28"/>
        <end position="48"/>
    </location>
</feature>
<dbReference type="EMBL" id="FAOZ01000049">
    <property type="protein sequence ID" value="CUU60862.1"/>
    <property type="molecule type" value="Genomic_DNA"/>
</dbReference>
<evidence type="ECO:0000313" key="4">
    <source>
        <dbReference type="Proteomes" id="UP000198802"/>
    </source>
</evidence>
<protein>
    <submittedName>
        <fullName evidence="3">Flp pilus assembly protein TadG</fullName>
    </submittedName>
</protein>
<gene>
    <name evidence="3" type="ORF">Ga0074812_1496</name>
</gene>
<dbReference type="AlphaFoldDB" id="A0A0S4R0G3"/>
<accession>A0A0S4R0G3</accession>
<feature type="domain" description="TadE-like" evidence="2">
    <location>
        <begin position="26"/>
        <end position="68"/>
    </location>
</feature>
<dbReference type="RefSeq" id="WP_091286473.1">
    <property type="nucleotide sequence ID" value="NZ_FAOZ01000049.1"/>
</dbReference>
<reference evidence="4" key="1">
    <citation type="submission" date="2015-11" db="EMBL/GenBank/DDBJ databases">
        <authorList>
            <person name="Varghese N."/>
        </authorList>
    </citation>
    <scope>NUCLEOTIDE SEQUENCE [LARGE SCALE GENOMIC DNA]</scope>
    <source>
        <strain evidence="4">DSM 45899</strain>
    </source>
</reference>
<keyword evidence="1" id="KW-1133">Transmembrane helix</keyword>
<organism evidence="3 4">
    <name type="scientific">Parafrankia irregularis</name>
    <dbReference type="NCBI Taxonomy" id="795642"/>
    <lineage>
        <taxon>Bacteria</taxon>
        <taxon>Bacillati</taxon>
        <taxon>Actinomycetota</taxon>
        <taxon>Actinomycetes</taxon>
        <taxon>Frankiales</taxon>
        <taxon>Frankiaceae</taxon>
        <taxon>Parafrankia</taxon>
    </lineage>
</organism>